<dbReference type="Pfam" id="PF00884">
    <property type="entry name" value="Sulfatase"/>
    <property type="match status" value="1"/>
</dbReference>
<dbReference type="Gene3D" id="3.40.720.10">
    <property type="entry name" value="Alkaline Phosphatase, subunit A"/>
    <property type="match status" value="1"/>
</dbReference>
<evidence type="ECO:0000256" key="5">
    <source>
        <dbReference type="ARBA" id="ARBA00022989"/>
    </source>
</evidence>
<feature type="domain" description="Sulfatase N-terminal" evidence="8">
    <location>
        <begin position="222"/>
        <end position="476"/>
    </location>
</feature>
<dbReference type="AlphaFoldDB" id="A0A1U7PY01"/>
<evidence type="ECO:0000259" key="8">
    <source>
        <dbReference type="Pfam" id="PF00884"/>
    </source>
</evidence>
<dbReference type="GO" id="GO:0009244">
    <property type="term" value="P:lipopolysaccharide core region biosynthetic process"/>
    <property type="evidence" value="ECO:0007669"/>
    <property type="project" value="TreeGrafter"/>
</dbReference>
<evidence type="ECO:0000256" key="3">
    <source>
        <dbReference type="ARBA" id="ARBA00022679"/>
    </source>
</evidence>
<proteinExistence type="predicted"/>
<organism evidence="9 10">
    <name type="scientific">Epilithonimonas bovis DSM 19482</name>
    <dbReference type="NCBI Taxonomy" id="1121284"/>
    <lineage>
        <taxon>Bacteria</taxon>
        <taxon>Pseudomonadati</taxon>
        <taxon>Bacteroidota</taxon>
        <taxon>Flavobacteriia</taxon>
        <taxon>Flavobacteriales</taxon>
        <taxon>Weeksellaceae</taxon>
        <taxon>Chryseobacterium group</taxon>
        <taxon>Epilithonimonas</taxon>
    </lineage>
</organism>
<keyword evidence="2" id="KW-1003">Cell membrane</keyword>
<dbReference type="RefSeq" id="WP_084173931.1">
    <property type="nucleotide sequence ID" value="NZ_FTPU01000022.1"/>
</dbReference>
<keyword evidence="6 7" id="KW-0472">Membrane</keyword>
<keyword evidence="3 9" id="KW-0808">Transferase</keyword>
<dbReference type="InterPro" id="IPR017850">
    <property type="entry name" value="Alkaline_phosphatase_core_sf"/>
</dbReference>
<dbReference type="InterPro" id="IPR058130">
    <property type="entry name" value="PEA_transf_C"/>
</dbReference>
<dbReference type="InterPro" id="IPR000917">
    <property type="entry name" value="Sulfatase_N"/>
</dbReference>
<keyword evidence="5 7" id="KW-1133">Transmembrane helix</keyword>
<dbReference type="Proteomes" id="UP000187261">
    <property type="component" value="Unassembled WGS sequence"/>
</dbReference>
<gene>
    <name evidence="9" type="ORF">SAMN05660493_02101</name>
</gene>
<name>A0A1U7PY01_9FLAO</name>
<sequence length="505" mass="58347">MKPTRYLPYLLFILSVIIYLTGFLFSYDYLVKDWQSGNRLDTARSVAEYAVMYASLLLFCALFRRYRYGCVVAYLLLIIVSVNSFISYCCYLVYHSGFNIGMAVSVLDSNIREAGNMIGYYLLPLFISLILLLVNILVVNMLSKIKWSWKLYIATALWFIMPAVFLLKQHWFGYKGGAPMVKNIIYHFKDLEGAYRLNKNMAKITDNKVAYHYQKEDQGTETIILVIGESVRKQNMSLYGYTRTTTPNEDAQQDQMILFSDAHSPGAITNLSIPLFLSPISPQDYSTHIEKVSDNVVNMANSQGYTTYWLTTQNNIKGVTEIATFSKHKKWVNGYDMSLMPFVADALKDKNKKFIVIHVTGSHPDPCLRYPESFRQFRDGSPMDCYDNSIFYTDHLLGELFKKLDGQNAALIYLSDHGLKYSDQKLIHADSKESTRVPFYVWFSNPNLKNHYRFDKNVDQPVSTSYLYPMVMKMLGLKEIKLDKVENDNFMKLDHKVINYKDLNP</sequence>
<evidence type="ECO:0000256" key="7">
    <source>
        <dbReference type="SAM" id="Phobius"/>
    </source>
</evidence>
<comment type="subcellular location">
    <subcellularLocation>
        <location evidence="1">Cell membrane</location>
        <topology evidence="1">Multi-pass membrane protein</topology>
    </subcellularLocation>
</comment>
<feature type="transmembrane region" description="Helical" evidence="7">
    <location>
        <begin position="118"/>
        <end position="139"/>
    </location>
</feature>
<evidence type="ECO:0000256" key="2">
    <source>
        <dbReference type="ARBA" id="ARBA00022475"/>
    </source>
</evidence>
<evidence type="ECO:0000256" key="4">
    <source>
        <dbReference type="ARBA" id="ARBA00022692"/>
    </source>
</evidence>
<dbReference type="STRING" id="1121284.SAMN05660493_02101"/>
<accession>A0A1U7PY01</accession>
<evidence type="ECO:0000256" key="1">
    <source>
        <dbReference type="ARBA" id="ARBA00004651"/>
    </source>
</evidence>
<dbReference type="OrthoDB" id="9786870at2"/>
<dbReference type="CDD" id="cd16017">
    <property type="entry name" value="LptA"/>
    <property type="match status" value="1"/>
</dbReference>
<feature type="transmembrane region" description="Helical" evidence="7">
    <location>
        <begin position="71"/>
        <end position="94"/>
    </location>
</feature>
<evidence type="ECO:0000256" key="6">
    <source>
        <dbReference type="ARBA" id="ARBA00023136"/>
    </source>
</evidence>
<protein>
    <submittedName>
        <fullName evidence="9">Phosphoethanolamine transferase for glucans (OPG), alkaline phosphatase superfamily</fullName>
    </submittedName>
</protein>
<keyword evidence="4 7" id="KW-0812">Transmembrane</keyword>
<dbReference type="SUPFAM" id="SSF53649">
    <property type="entry name" value="Alkaline phosphatase-like"/>
    <property type="match status" value="1"/>
</dbReference>
<dbReference type="GO" id="GO:0005886">
    <property type="term" value="C:plasma membrane"/>
    <property type="evidence" value="ECO:0007669"/>
    <property type="project" value="UniProtKB-SubCell"/>
</dbReference>
<dbReference type="PANTHER" id="PTHR30443">
    <property type="entry name" value="INNER MEMBRANE PROTEIN"/>
    <property type="match status" value="1"/>
</dbReference>
<evidence type="ECO:0000313" key="10">
    <source>
        <dbReference type="Proteomes" id="UP000187261"/>
    </source>
</evidence>
<dbReference type="GO" id="GO:0016776">
    <property type="term" value="F:phosphotransferase activity, phosphate group as acceptor"/>
    <property type="evidence" value="ECO:0007669"/>
    <property type="project" value="TreeGrafter"/>
</dbReference>
<keyword evidence="10" id="KW-1185">Reference proteome</keyword>
<feature type="transmembrane region" description="Helical" evidence="7">
    <location>
        <begin position="7"/>
        <end position="26"/>
    </location>
</feature>
<dbReference type="PANTHER" id="PTHR30443:SF0">
    <property type="entry name" value="PHOSPHOETHANOLAMINE TRANSFERASE EPTA"/>
    <property type="match status" value="1"/>
</dbReference>
<reference evidence="10" key="1">
    <citation type="submission" date="2016-10" db="EMBL/GenBank/DDBJ databases">
        <authorList>
            <person name="Varghese N."/>
            <person name="Submissions S."/>
        </authorList>
    </citation>
    <scope>NUCLEOTIDE SEQUENCE [LARGE SCALE GENOMIC DNA]</scope>
    <source>
        <strain evidence="10">DSM 19482</strain>
    </source>
</reference>
<dbReference type="EMBL" id="FTPU01000022">
    <property type="protein sequence ID" value="SIT97384.1"/>
    <property type="molecule type" value="Genomic_DNA"/>
</dbReference>
<feature type="transmembrane region" description="Helical" evidence="7">
    <location>
        <begin position="46"/>
        <end position="64"/>
    </location>
</feature>
<dbReference type="InterPro" id="IPR040423">
    <property type="entry name" value="PEA_transferase"/>
</dbReference>
<evidence type="ECO:0000313" key="9">
    <source>
        <dbReference type="EMBL" id="SIT97384.1"/>
    </source>
</evidence>
<feature type="transmembrane region" description="Helical" evidence="7">
    <location>
        <begin position="151"/>
        <end position="172"/>
    </location>
</feature>